<evidence type="ECO:0000313" key="4">
    <source>
        <dbReference type="Proteomes" id="UP000434957"/>
    </source>
</evidence>
<dbReference type="AlphaFoldDB" id="A0A6A4CM17"/>
<comment type="caution">
    <text evidence="3">The sequence shown here is derived from an EMBL/GenBank/DDBJ whole genome shotgun (WGS) entry which is preliminary data.</text>
</comment>
<proteinExistence type="predicted"/>
<accession>A0A6A4CM17</accession>
<evidence type="ECO:0000313" key="3">
    <source>
        <dbReference type="EMBL" id="KAE9292826.1"/>
    </source>
</evidence>
<evidence type="ECO:0000313" key="5">
    <source>
        <dbReference type="Proteomes" id="UP000435112"/>
    </source>
</evidence>
<reference evidence="3 4" key="1">
    <citation type="submission" date="2018-08" db="EMBL/GenBank/DDBJ databases">
        <title>Genomic investigation of the strawberry pathogen Phytophthora fragariae indicates pathogenicity is determined by transcriptional variation in three key races.</title>
        <authorList>
            <person name="Adams T.M."/>
            <person name="Armitage A.D."/>
            <person name="Sobczyk M.K."/>
            <person name="Bates H.J."/>
            <person name="Dunwell J.M."/>
            <person name="Nellist C.F."/>
            <person name="Harrison R.J."/>
        </authorList>
    </citation>
    <scope>NUCLEOTIDE SEQUENCE [LARGE SCALE GENOMIC DNA]</scope>
    <source>
        <strain evidence="2 5">SCRP324</strain>
        <strain evidence="3 4">SCRP333</strain>
    </source>
</reference>
<gene>
    <name evidence="2" type="ORF">PR002_g29379</name>
    <name evidence="3" type="ORF">PR003_g24660</name>
</gene>
<dbReference type="EMBL" id="QXFT01002812">
    <property type="protein sequence ID" value="KAE9292826.1"/>
    <property type="molecule type" value="Genomic_DNA"/>
</dbReference>
<sequence>MATACVPGNGVDANAPSFLLSSQLKAENPTLLRRRTVAQSPWDPEGNDRQRRRCC</sequence>
<evidence type="ECO:0000256" key="1">
    <source>
        <dbReference type="SAM" id="MobiDB-lite"/>
    </source>
</evidence>
<name>A0A6A4CM17_9STRA</name>
<feature type="region of interest" description="Disordered" evidence="1">
    <location>
        <begin position="31"/>
        <end position="55"/>
    </location>
</feature>
<dbReference type="Proteomes" id="UP000434957">
    <property type="component" value="Unassembled WGS sequence"/>
</dbReference>
<dbReference type="Proteomes" id="UP000435112">
    <property type="component" value="Unassembled WGS sequence"/>
</dbReference>
<keyword evidence="4" id="KW-1185">Reference proteome</keyword>
<dbReference type="EMBL" id="QXFU01005768">
    <property type="protein sequence ID" value="KAE8963127.1"/>
    <property type="molecule type" value="Genomic_DNA"/>
</dbReference>
<organism evidence="3 4">
    <name type="scientific">Phytophthora rubi</name>
    <dbReference type="NCBI Taxonomy" id="129364"/>
    <lineage>
        <taxon>Eukaryota</taxon>
        <taxon>Sar</taxon>
        <taxon>Stramenopiles</taxon>
        <taxon>Oomycota</taxon>
        <taxon>Peronosporomycetes</taxon>
        <taxon>Peronosporales</taxon>
        <taxon>Peronosporaceae</taxon>
        <taxon>Phytophthora</taxon>
    </lineage>
</organism>
<evidence type="ECO:0000313" key="2">
    <source>
        <dbReference type="EMBL" id="KAE8963127.1"/>
    </source>
</evidence>
<protein>
    <submittedName>
        <fullName evidence="3">Uncharacterized protein</fullName>
    </submittedName>
</protein>